<dbReference type="Proteomes" id="UP000264883">
    <property type="component" value="Chromosome"/>
</dbReference>
<dbReference type="KEGG" id="cia:BEN51_09445"/>
<sequence>MIKTLQRARFFKDIEDEEIKKILDEEVYMVRSYNKGQIIANQGEPCNSLSIIVEGKAVVQNVYENGKVLTLANLSEGDAFAEAIIFAKEGTYPSTVMAIENCKIIFFPKKTILNIMKKNTKFTENFLGLLSQKLVNLNKKIKLIELDSIRRKICKLLLDNYNTKNSLVLKIKSKKELAEEMGVARPSLSRELISMKNSGLIDFNLKEIRILDLEKIEDEFFD</sequence>
<dbReference type="InterPro" id="IPR018490">
    <property type="entry name" value="cNMP-bd_dom_sf"/>
</dbReference>
<evidence type="ECO:0000313" key="5">
    <source>
        <dbReference type="EMBL" id="ASW43696.1"/>
    </source>
</evidence>
<keyword evidence="2" id="KW-0238">DNA-binding</keyword>
<evidence type="ECO:0000256" key="1">
    <source>
        <dbReference type="ARBA" id="ARBA00023015"/>
    </source>
</evidence>
<dbReference type="EMBL" id="CP016786">
    <property type="protein sequence ID" value="ASW43696.1"/>
    <property type="molecule type" value="Genomic_DNA"/>
</dbReference>
<evidence type="ECO:0000256" key="3">
    <source>
        <dbReference type="ARBA" id="ARBA00023163"/>
    </source>
</evidence>
<protein>
    <submittedName>
        <fullName evidence="5">Transcriptional regulator</fullName>
    </submittedName>
</protein>
<gene>
    <name evidence="5" type="ORF">BEN51_09445</name>
</gene>
<dbReference type="SMART" id="SM00100">
    <property type="entry name" value="cNMP"/>
    <property type="match status" value="1"/>
</dbReference>
<reference evidence="5 6" key="1">
    <citation type="submission" date="2016-08" db="EMBL/GenBank/DDBJ databases">
        <title>Complete Genome Sequence Of The Indigo Reducing Clostridium isatidis DSM15098.</title>
        <authorList>
            <person name="Little G.T."/>
            <person name="Minton N.P."/>
        </authorList>
    </citation>
    <scope>NUCLEOTIDE SEQUENCE [LARGE SCALE GENOMIC DNA]</scope>
    <source>
        <strain evidence="5 6">DSM 15098</strain>
    </source>
</reference>
<dbReference type="GO" id="GO:0003700">
    <property type="term" value="F:DNA-binding transcription factor activity"/>
    <property type="evidence" value="ECO:0007669"/>
    <property type="project" value="TreeGrafter"/>
</dbReference>
<dbReference type="PANTHER" id="PTHR24567:SF58">
    <property type="entry name" value="CYCLIC AMP-BINDING REGULATORY PROTEIN"/>
    <property type="match status" value="1"/>
</dbReference>
<feature type="domain" description="Cyclic nucleotide-binding" evidence="4">
    <location>
        <begin position="10"/>
        <end position="116"/>
    </location>
</feature>
<dbReference type="Pfam" id="PF00027">
    <property type="entry name" value="cNMP_binding"/>
    <property type="match status" value="1"/>
</dbReference>
<proteinExistence type="predicted"/>
<evidence type="ECO:0000259" key="4">
    <source>
        <dbReference type="PROSITE" id="PS50042"/>
    </source>
</evidence>
<dbReference type="PANTHER" id="PTHR24567">
    <property type="entry name" value="CRP FAMILY TRANSCRIPTIONAL REGULATORY PROTEIN"/>
    <property type="match status" value="1"/>
</dbReference>
<name>A0A343JDT8_9CLOT</name>
<dbReference type="InterPro" id="IPR050397">
    <property type="entry name" value="Env_Response_Regulators"/>
</dbReference>
<dbReference type="Gene3D" id="2.60.120.10">
    <property type="entry name" value="Jelly Rolls"/>
    <property type="match status" value="1"/>
</dbReference>
<dbReference type="InterPro" id="IPR000595">
    <property type="entry name" value="cNMP-bd_dom"/>
</dbReference>
<evidence type="ECO:0000313" key="6">
    <source>
        <dbReference type="Proteomes" id="UP000264883"/>
    </source>
</evidence>
<dbReference type="SUPFAM" id="SSF46785">
    <property type="entry name" value="Winged helix' DNA-binding domain"/>
    <property type="match status" value="1"/>
</dbReference>
<dbReference type="Pfam" id="PF13545">
    <property type="entry name" value="HTH_Crp_2"/>
    <property type="match status" value="1"/>
</dbReference>
<keyword evidence="3" id="KW-0804">Transcription</keyword>
<dbReference type="RefSeq" id="WP_119865830.1">
    <property type="nucleotide sequence ID" value="NZ_CP016786.1"/>
</dbReference>
<dbReference type="InterPro" id="IPR014710">
    <property type="entry name" value="RmlC-like_jellyroll"/>
</dbReference>
<evidence type="ECO:0000256" key="2">
    <source>
        <dbReference type="ARBA" id="ARBA00023125"/>
    </source>
</evidence>
<dbReference type="GO" id="GO:0005829">
    <property type="term" value="C:cytosol"/>
    <property type="evidence" value="ECO:0007669"/>
    <property type="project" value="TreeGrafter"/>
</dbReference>
<keyword evidence="6" id="KW-1185">Reference proteome</keyword>
<accession>A0A343JDT8</accession>
<keyword evidence="1" id="KW-0805">Transcription regulation</keyword>
<dbReference type="SUPFAM" id="SSF51206">
    <property type="entry name" value="cAMP-binding domain-like"/>
    <property type="match status" value="1"/>
</dbReference>
<dbReference type="InterPro" id="IPR036390">
    <property type="entry name" value="WH_DNA-bd_sf"/>
</dbReference>
<dbReference type="AlphaFoldDB" id="A0A343JDT8"/>
<dbReference type="CDD" id="cd00038">
    <property type="entry name" value="CAP_ED"/>
    <property type="match status" value="1"/>
</dbReference>
<dbReference type="GO" id="GO:0003677">
    <property type="term" value="F:DNA binding"/>
    <property type="evidence" value="ECO:0007669"/>
    <property type="project" value="UniProtKB-KW"/>
</dbReference>
<dbReference type="PROSITE" id="PS50042">
    <property type="entry name" value="CNMP_BINDING_3"/>
    <property type="match status" value="1"/>
</dbReference>
<dbReference type="OrthoDB" id="3176638at2"/>
<organism evidence="5 6">
    <name type="scientific">Clostridium isatidis</name>
    <dbReference type="NCBI Taxonomy" id="182773"/>
    <lineage>
        <taxon>Bacteria</taxon>
        <taxon>Bacillati</taxon>
        <taxon>Bacillota</taxon>
        <taxon>Clostridia</taxon>
        <taxon>Eubacteriales</taxon>
        <taxon>Clostridiaceae</taxon>
        <taxon>Clostridium</taxon>
    </lineage>
</organism>
<dbReference type="InterPro" id="IPR012318">
    <property type="entry name" value="HTH_CRP"/>
</dbReference>